<accession>A0A0N0U5P7</accession>
<protein>
    <submittedName>
        <fullName evidence="1">Uncharacterized protein</fullName>
    </submittedName>
</protein>
<proteinExistence type="predicted"/>
<gene>
    <name evidence="1" type="ORF">WN51_12813</name>
</gene>
<organism evidence="1 2">
    <name type="scientific">Melipona quadrifasciata</name>
    <dbReference type="NCBI Taxonomy" id="166423"/>
    <lineage>
        <taxon>Eukaryota</taxon>
        <taxon>Metazoa</taxon>
        <taxon>Ecdysozoa</taxon>
        <taxon>Arthropoda</taxon>
        <taxon>Hexapoda</taxon>
        <taxon>Insecta</taxon>
        <taxon>Pterygota</taxon>
        <taxon>Neoptera</taxon>
        <taxon>Endopterygota</taxon>
        <taxon>Hymenoptera</taxon>
        <taxon>Apocrita</taxon>
        <taxon>Aculeata</taxon>
        <taxon>Apoidea</taxon>
        <taxon>Anthophila</taxon>
        <taxon>Apidae</taxon>
        <taxon>Melipona</taxon>
    </lineage>
</organism>
<evidence type="ECO:0000313" key="1">
    <source>
        <dbReference type="EMBL" id="KOX75624.1"/>
    </source>
</evidence>
<dbReference type="Proteomes" id="UP000053105">
    <property type="component" value="Unassembled WGS sequence"/>
</dbReference>
<name>A0A0N0U5P7_9HYME</name>
<dbReference type="EMBL" id="KQ435760">
    <property type="protein sequence ID" value="KOX75624.1"/>
    <property type="molecule type" value="Genomic_DNA"/>
</dbReference>
<reference evidence="1 2" key="1">
    <citation type="submission" date="2015-07" db="EMBL/GenBank/DDBJ databases">
        <title>The genome of Melipona quadrifasciata.</title>
        <authorList>
            <person name="Pan H."/>
            <person name="Kapheim K."/>
        </authorList>
    </citation>
    <scope>NUCLEOTIDE SEQUENCE [LARGE SCALE GENOMIC DNA]</scope>
    <source>
        <strain evidence="1">0111107301</strain>
        <tissue evidence="1">Whole body</tissue>
    </source>
</reference>
<dbReference type="AlphaFoldDB" id="A0A0N0U5P7"/>
<evidence type="ECO:0000313" key="2">
    <source>
        <dbReference type="Proteomes" id="UP000053105"/>
    </source>
</evidence>
<sequence>MIKVCGNKFERMRVIDRMKIEHDCQRILFEAPPCLKVDAVILARRWRLFVTHVGINNGVWVIQSANVYELTYDIYIIFKKCLSTEDVLKLSGLHFCSSSGNPMMAQPISATIAREIVSEFKLINLSNLET</sequence>
<keyword evidence="2" id="KW-1185">Reference proteome</keyword>